<dbReference type="GO" id="GO:0005886">
    <property type="term" value="C:plasma membrane"/>
    <property type="evidence" value="ECO:0007669"/>
    <property type="project" value="UniProtKB-SubCell"/>
</dbReference>
<evidence type="ECO:0000256" key="6">
    <source>
        <dbReference type="ARBA" id="ARBA00022989"/>
    </source>
</evidence>
<keyword evidence="4" id="KW-0547">Nucleotide-binding</keyword>
<dbReference type="Gene3D" id="3.40.50.300">
    <property type="entry name" value="P-loop containing nucleotide triphosphate hydrolases"/>
    <property type="match status" value="1"/>
</dbReference>
<accession>I5BSS0</accession>
<feature type="domain" description="ABC transmembrane type-1" evidence="10">
    <location>
        <begin position="46"/>
        <end position="328"/>
    </location>
</feature>
<dbReference type="Pfam" id="PF00664">
    <property type="entry name" value="ABC_membrane"/>
    <property type="match status" value="1"/>
</dbReference>
<evidence type="ECO:0000256" key="7">
    <source>
        <dbReference type="ARBA" id="ARBA00023136"/>
    </source>
</evidence>
<dbReference type="InterPro" id="IPR003439">
    <property type="entry name" value="ABC_transporter-like_ATP-bd"/>
</dbReference>
<dbReference type="SMART" id="SM00382">
    <property type="entry name" value="AAA"/>
    <property type="match status" value="1"/>
</dbReference>
<dbReference type="GO" id="GO:0140359">
    <property type="term" value="F:ABC-type transporter activity"/>
    <property type="evidence" value="ECO:0007669"/>
    <property type="project" value="InterPro"/>
</dbReference>
<evidence type="ECO:0000259" key="9">
    <source>
        <dbReference type="PROSITE" id="PS50893"/>
    </source>
</evidence>
<keyword evidence="6 8" id="KW-1133">Transmembrane helix</keyword>
<feature type="transmembrane region" description="Helical" evidence="8">
    <location>
        <begin position="80"/>
        <end position="99"/>
    </location>
</feature>
<feature type="transmembrane region" description="Helical" evidence="8">
    <location>
        <begin position="39"/>
        <end position="60"/>
    </location>
</feature>
<evidence type="ECO:0000313" key="11">
    <source>
        <dbReference type="EMBL" id="EIM72622.1"/>
    </source>
</evidence>
<keyword evidence="5 11" id="KW-0067">ATP-binding</keyword>
<sequence length="568" mass="61632">MNVERKLSDDQGSTEDLNLQSAARGLLTTVAQKKEFRTIFLLLGTSVLLSFLASALLSAAPLLFSKGIDQFQSQDASQSLAVTLIVSSVIVFGLAKILIEQRWLVYQPAENKLLNSIRETYLGHVLSLPLEFHLNRSIGRLDSIVGQGMAGIQAIANMLFVQLSPLVFEVVLTTTVLLLFVNVEISLAVLASIVVYLVVLVLGTERVSRRLKDALGKTIEAQGAAGDAILNAEGIKALAVESSITETYRSKLSTAHAAFVNFYMSRGLIGLLLVAILIAGFSFAIWIAVSGAVAGELSVGALVLTNTCALQMFRSMENFSFSYRGTRQSIEAVKRYLEIFAHAQEPPQDGLKLSGPIDGIQVRNVGYRYPDGRWATKNVSFELTRGKSTAIIGKSGSGKSTIVRMLMKMLDPTSGQILINGHDLAGINGIDLRRRTSVVPQDAVMFKASLAFNIALTENPDSNLLQEAVEMAELSHLIQSLPEGFKTEIGERGFKLSGGERQRLAIARAIYRGSDLFIFDEATSALDKTTKNEILHLIRDLIPGYCVLLITHDETVSAIADSVVEVGK</sequence>
<keyword evidence="3 8" id="KW-0812">Transmembrane</keyword>
<protein>
    <submittedName>
        <fullName evidence="11">ABC transporter ATP-binding protein</fullName>
    </submittedName>
</protein>
<dbReference type="InterPro" id="IPR003593">
    <property type="entry name" value="AAA+_ATPase"/>
</dbReference>
<dbReference type="PATRIC" id="fig|1189611.3.peg.3690"/>
<evidence type="ECO:0000256" key="3">
    <source>
        <dbReference type="ARBA" id="ARBA00022692"/>
    </source>
</evidence>
<dbReference type="EMBL" id="AJXZ01000049">
    <property type="protein sequence ID" value="EIM72622.1"/>
    <property type="molecule type" value="Genomic_DNA"/>
</dbReference>
<evidence type="ECO:0000313" key="12">
    <source>
        <dbReference type="Proteomes" id="UP000004622"/>
    </source>
</evidence>
<dbReference type="PANTHER" id="PTHR24221">
    <property type="entry name" value="ATP-BINDING CASSETTE SUB-FAMILY B"/>
    <property type="match status" value="1"/>
</dbReference>
<proteinExistence type="inferred from homology"/>
<comment type="caution">
    <text evidence="11">The sequence shown here is derived from an EMBL/GenBank/DDBJ whole genome shotgun (WGS) entry which is preliminary data.</text>
</comment>
<dbReference type="AlphaFoldDB" id="I5BSS0"/>
<dbReference type="PROSITE" id="PS00211">
    <property type="entry name" value="ABC_TRANSPORTER_1"/>
    <property type="match status" value="1"/>
</dbReference>
<feature type="transmembrane region" description="Helical" evidence="8">
    <location>
        <begin position="268"/>
        <end position="289"/>
    </location>
</feature>
<dbReference type="PROSITE" id="PS50929">
    <property type="entry name" value="ABC_TM1F"/>
    <property type="match status" value="1"/>
</dbReference>
<evidence type="ECO:0000256" key="8">
    <source>
        <dbReference type="SAM" id="Phobius"/>
    </source>
</evidence>
<organism evidence="11 12">
    <name type="scientific">Nitratireductor aquibiodomus RA22</name>
    <dbReference type="NCBI Taxonomy" id="1189611"/>
    <lineage>
        <taxon>Bacteria</taxon>
        <taxon>Pseudomonadati</taxon>
        <taxon>Pseudomonadota</taxon>
        <taxon>Alphaproteobacteria</taxon>
        <taxon>Hyphomicrobiales</taxon>
        <taxon>Phyllobacteriaceae</taxon>
        <taxon>Nitratireductor</taxon>
    </lineage>
</organism>
<dbReference type="PROSITE" id="PS50893">
    <property type="entry name" value="ABC_TRANSPORTER_2"/>
    <property type="match status" value="1"/>
</dbReference>
<dbReference type="Gene3D" id="1.20.1560.10">
    <property type="entry name" value="ABC transporter type 1, transmembrane domain"/>
    <property type="match status" value="1"/>
</dbReference>
<comment type="subcellular location">
    <subcellularLocation>
        <location evidence="1">Cell membrane</location>
        <topology evidence="1">Multi-pass membrane protein</topology>
    </subcellularLocation>
</comment>
<dbReference type="PANTHER" id="PTHR24221:SF654">
    <property type="entry name" value="ATP-BINDING CASSETTE SUB-FAMILY B MEMBER 6"/>
    <property type="match status" value="1"/>
</dbReference>
<feature type="domain" description="ABC transporter" evidence="9">
    <location>
        <begin position="360"/>
        <end position="568"/>
    </location>
</feature>
<reference evidence="11 12" key="1">
    <citation type="journal article" date="2012" name="J. Bacteriol.">
        <title>Genome Sequence of Nitratireductor aquibiodomus Strain RA22.</title>
        <authorList>
            <person name="Singh A."/>
            <person name="Jangir P.K."/>
            <person name="Kumari C."/>
            <person name="Sharma R."/>
        </authorList>
    </citation>
    <scope>NUCLEOTIDE SEQUENCE [LARGE SCALE GENOMIC DNA]</scope>
    <source>
        <strain evidence="11 12">RA22</strain>
    </source>
</reference>
<gene>
    <name evidence="11" type="ORF">A33O_18279</name>
</gene>
<feature type="transmembrane region" description="Helical" evidence="8">
    <location>
        <begin position="185"/>
        <end position="203"/>
    </location>
</feature>
<comment type="similarity">
    <text evidence="2">Belongs to the ABC transporter superfamily.</text>
</comment>
<dbReference type="InterPro" id="IPR011527">
    <property type="entry name" value="ABC1_TM_dom"/>
</dbReference>
<evidence type="ECO:0000259" key="10">
    <source>
        <dbReference type="PROSITE" id="PS50929"/>
    </source>
</evidence>
<dbReference type="RefSeq" id="WP_007009929.1">
    <property type="nucleotide sequence ID" value="NZ_AJXZ01000049.1"/>
</dbReference>
<dbReference type="InterPro" id="IPR036640">
    <property type="entry name" value="ABC1_TM_sf"/>
</dbReference>
<keyword evidence="7 8" id="KW-0472">Membrane</keyword>
<dbReference type="InterPro" id="IPR027417">
    <property type="entry name" value="P-loop_NTPase"/>
</dbReference>
<dbReference type="InterPro" id="IPR039421">
    <property type="entry name" value="Type_1_exporter"/>
</dbReference>
<dbReference type="Pfam" id="PF00005">
    <property type="entry name" value="ABC_tran"/>
    <property type="match status" value="1"/>
</dbReference>
<name>I5BSS0_9HYPH</name>
<dbReference type="SUPFAM" id="SSF52540">
    <property type="entry name" value="P-loop containing nucleoside triphosphate hydrolases"/>
    <property type="match status" value="1"/>
</dbReference>
<evidence type="ECO:0000256" key="2">
    <source>
        <dbReference type="ARBA" id="ARBA00005417"/>
    </source>
</evidence>
<evidence type="ECO:0000256" key="1">
    <source>
        <dbReference type="ARBA" id="ARBA00004651"/>
    </source>
</evidence>
<evidence type="ECO:0000256" key="4">
    <source>
        <dbReference type="ARBA" id="ARBA00022741"/>
    </source>
</evidence>
<dbReference type="Proteomes" id="UP000004622">
    <property type="component" value="Unassembled WGS sequence"/>
</dbReference>
<dbReference type="GO" id="GO:0005524">
    <property type="term" value="F:ATP binding"/>
    <property type="evidence" value="ECO:0007669"/>
    <property type="project" value="UniProtKB-KW"/>
</dbReference>
<feature type="transmembrane region" description="Helical" evidence="8">
    <location>
        <begin position="159"/>
        <end position="179"/>
    </location>
</feature>
<dbReference type="SUPFAM" id="SSF90123">
    <property type="entry name" value="ABC transporter transmembrane region"/>
    <property type="match status" value="1"/>
</dbReference>
<evidence type="ECO:0000256" key="5">
    <source>
        <dbReference type="ARBA" id="ARBA00022840"/>
    </source>
</evidence>
<dbReference type="InterPro" id="IPR017871">
    <property type="entry name" value="ABC_transporter-like_CS"/>
</dbReference>
<dbReference type="GO" id="GO:0016887">
    <property type="term" value="F:ATP hydrolysis activity"/>
    <property type="evidence" value="ECO:0007669"/>
    <property type="project" value="InterPro"/>
</dbReference>